<feature type="transmembrane region" description="Helical" evidence="8">
    <location>
        <begin position="366"/>
        <end position="389"/>
    </location>
</feature>
<feature type="transmembrane region" description="Helical" evidence="8">
    <location>
        <begin position="106"/>
        <end position="127"/>
    </location>
</feature>
<evidence type="ECO:0000313" key="10">
    <source>
        <dbReference type="EMBL" id="MFC4910609.1"/>
    </source>
</evidence>
<evidence type="ECO:0000256" key="2">
    <source>
        <dbReference type="ARBA" id="ARBA00022448"/>
    </source>
</evidence>
<name>A0ABV9U442_9ACTN</name>
<evidence type="ECO:0000313" key="11">
    <source>
        <dbReference type="Proteomes" id="UP001595872"/>
    </source>
</evidence>
<sequence length="518" mass="52538">MSGPGVPERTDYDRLGVFGLLLGLFLAMLDGTIVGTALPTIVGDLGGVAQLSWVVTAYLLAAAVTTPLWGKLGDLAGRKGAFMASVAVFLAGSALSGMSGSMAELIAFRAVQGLGAGGLMVGAMAIIGELVPPREGARLQSMIGVIVPVAFVGGPLVGGLLTDHLDWRWTFYVNLPVGGLALALVATRVRIAARRVRARVDLAGAALLTAGIVALTLLGAWGGVRYGWTSPQIIGLAIAAVVALALFVPVELRAAEPIVPPRLFASRNFTLAQALSFLGGAVMLGLMTYLPQYMQVVRGASPAGGGMLLLPLMFGMLGAQLLTGRVVGRTGRYRWFPVLGGALSAAGALVLLPLGTHTPTPAASALTALAGAGIGLLTQSTTLITMYGADPRDMGAASGTVNLARTLGGSLGVALLGAVYASRLDRSANVTPARVRALPASARDAVRDSVSSGLHGVALGAAVIALLAFALACLVRQQPLRGDERAPAADEGESPRADGAVSDVPRSAGVPAREASSP</sequence>
<feature type="transmembrane region" description="Helical" evidence="8">
    <location>
        <begin position="271"/>
        <end position="291"/>
    </location>
</feature>
<dbReference type="PANTHER" id="PTHR23501:SF197">
    <property type="entry name" value="COMD"/>
    <property type="match status" value="1"/>
</dbReference>
<dbReference type="PANTHER" id="PTHR23501">
    <property type="entry name" value="MAJOR FACILITATOR SUPERFAMILY"/>
    <property type="match status" value="1"/>
</dbReference>
<evidence type="ECO:0000256" key="5">
    <source>
        <dbReference type="ARBA" id="ARBA00022989"/>
    </source>
</evidence>
<comment type="caution">
    <text evidence="10">The sequence shown here is derived from an EMBL/GenBank/DDBJ whole genome shotgun (WGS) entry which is preliminary data.</text>
</comment>
<keyword evidence="6 8" id="KW-0472">Membrane</keyword>
<feature type="compositionally biased region" description="Basic and acidic residues" evidence="7">
    <location>
        <begin position="481"/>
        <end position="496"/>
    </location>
</feature>
<protein>
    <submittedName>
        <fullName evidence="10">MDR family MFS transporter</fullName>
    </submittedName>
</protein>
<evidence type="ECO:0000256" key="7">
    <source>
        <dbReference type="SAM" id="MobiDB-lite"/>
    </source>
</evidence>
<comment type="subcellular location">
    <subcellularLocation>
        <location evidence="1">Cell membrane</location>
        <topology evidence="1">Multi-pass membrane protein</topology>
    </subcellularLocation>
</comment>
<keyword evidence="4 8" id="KW-0812">Transmembrane</keyword>
<feature type="transmembrane region" description="Helical" evidence="8">
    <location>
        <begin position="453"/>
        <end position="475"/>
    </location>
</feature>
<evidence type="ECO:0000256" key="3">
    <source>
        <dbReference type="ARBA" id="ARBA00022475"/>
    </source>
</evidence>
<evidence type="ECO:0000259" key="9">
    <source>
        <dbReference type="PROSITE" id="PS50850"/>
    </source>
</evidence>
<feature type="transmembrane region" description="Helical" evidence="8">
    <location>
        <begin position="81"/>
        <end position="100"/>
    </location>
</feature>
<feature type="region of interest" description="Disordered" evidence="7">
    <location>
        <begin position="481"/>
        <end position="518"/>
    </location>
</feature>
<evidence type="ECO:0000256" key="8">
    <source>
        <dbReference type="SAM" id="Phobius"/>
    </source>
</evidence>
<feature type="transmembrane region" description="Helical" evidence="8">
    <location>
        <begin position="50"/>
        <end position="69"/>
    </location>
</feature>
<dbReference type="RefSeq" id="WP_378259066.1">
    <property type="nucleotide sequence ID" value="NZ_JBHSIT010000007.1"/>
</dbReference>
<dbReference type="PRINTS" id="PR01036">
    <property type="entry name" value="TCRTETB"/>
</dbReference>
<dbReference type="InterPro" id="IPR004638">
    <property type="entry name" value="EmrB-like"/>
</dbReference>
<evidence type="ECO:0000256" key="6">
    <source>
        <dbReference type="ARBA" id="ARBA00023136"/>
    </source>
</evidence>
<feature type="transmembrane region" description="Helical" evidence="8">
    <location>
        <begin position="335"/>
        <end position="354"/>
    </location>
</feature>
<dbReference type="EMBL" id="JBHSIT010000007">
    <property type="protein sequence ID" value="MFC4910609.1"/>
    <property type="molecule type" value="Genomic_DNA"/>
</dbReference>
<dbReference type="CDD" id="cd17502">
    <property type="entry name" value="MFS_Azr1_MDR_like"/>
    <property type="match status" value="1"/>
</dbReference>
<dbReference type="InterPro" id="IPR020846">
    <property type="entry name" value="MFS_dom"/>
</dbReference>
<accession>A0ABV9U442</accession>
<keyword evidence="2" id="KW-0813">Transport</keyword>
<feature type="transmembrane region" description="Helical" evidence="8">
    <location>
        <begin position="303"/>
        <end position="323"/>
    </location>
</feature>
<feature type="transmembrane region" description="Helical" evidence="8">
    <location>
        <begin position="169"/>
        <end position="189"/>
    </location>
</feature>
<feature type="domain" description="Major facilitator superfamily (MFS) profile" evidence="9">
    <location>
        <begin position="16"/>
        <end position="480"/>
    </location>
</feature>
<organism evidence="10 11">
    <name type="scientific">Actinomadura gamaensis</name>
    <dbReference type="NCBI Taxonomy" id="1763541"/>
    <lineage>
        <taxon>Bacteria</taxon>
        <taxon>Bacillati</taxon>
        <taxon>Actinomycetota</taxon>
        <taxon>Actinomycetes</taxon>
        <taxon>Streptosporangiales</taxon>
        <taxon>Thermomonosporaceae</taxon>
        <taxon>Actinomadura</taxon>
    </lineage>
</organism>
<dbReference type="InterPro" id="IPR036259">
    <property type="entry name" value="MFS_trans_sf"/>
</dbReference>
<evidence type="ECO:0000256" key="4">
    <source>
        <dbReference type="ARBA" id="ARBA00022692"/>
    </source>
</evidence>
<dbReference type="Pfam" id="PF07690">
    <property type="entry name" value="MFS_1"/>
    <property type="match status" value="1"/>
</dbReference>
<keyword evidence="3" id="KW-1003">Cell membrane</keyword>
<evidence type="ECO:0000256" key="1">
    <source>
        <dbReference type="ARBA" id="ARBA00004651"/>
    </source>
</evidence>
<feature type="transmembrane region" description="Helical" evidence="8">
    <location>
        <begin position="233"/>
        <end position="250"/>
    </location>
</feature>
<gene>
    <name evidence="10" type="ORF">ACFPCY_25070</name>
</gene>
<feature type="transmembrane region" description="Helical" evidence="8">
    <location>
        <begin position="201"/>
        <end position="221"/>
    </location>
</feature>
<proteinExistence type="predicted"/>
<dbReference type="SUPFAM" id="SSF103473">
    <property type="entry name" value="MFS general substrate transporter"/>
    <property type="match status" value="2"/>
</dbReference>
<keyword evidence="5 8" id="KW-1133">Transmembrane helix</keyword>
<dbReference type="Proteomes" id="UP001595872">
    <property type="component" value="Unassembled WGS sequence"/>
</dbReference>
<reference evidence="11" key="1">
    <citation type="journal article" date="2019" name="Int. J. Syst. Evol. Microbiol.">
        <title>The Global Catalogue of Microorganisms (GCM) 10K type strain sequencing project: providing services to taxonomists for standard genome sequencing and annotation.</title>
        <authorList>
            <consortium name="The Broad Institute Genomics Platform"/>
            <consortium name="The Broad Institute Genome Sequencing Center for Infectious Disease"/>
            <person name="Wu L."/>
            <person name="Ma J."/>
        </authorList>
    </citation>
    <scope>NUCLEOTIDE SEQUENCE [LARGE SCALE GENOMIC DNA]</scope>
    <source>
        <strain evidence="11">KLKA75</strain>
    </source>
</reference>
<dbReference type="InterPro" id="IPR011701">
    <property type="entry name" value="MFS"/>
</dbReference>
<keyword evidence="11" id="KW-1185">Reference proteome</keyword>
<dbReference type="Gene3D" id="1.20.1250.20">
    <property type="entry name" value="MFS general substrate transporter like domains"/>
    <property type="match status" value="1"/>
</dbReference>
<feature type="transmembrane region" description="Helical" evidence="8">
    <location>
        <begin position="139"/>
        <end position="157"/>
    </location>
</feature>
<feature type="transmembrane region" description="Helical" evidence="8">
    <location>
        <begin position="15"/>
        <end position="38"/>
    </location>
</feature>
<dbReference type="Gene3D" id="1.20.1720.10">
    <property type="entry name" value="Multidrug resistance protein D"/>
    <property type="match status" value="1"/>
</dbReference>
<dbReference type="PROSITE" id="PS50850">
    <property type="entry name" value="MFS"/>
    <property type="match status" value="1"/>
</dbReference>
<dbReference type="NCBIfam" id="TIGR00711">
    <property type="entry name" value="efflux_EmrB"/>
    <property type="match status" value="1"/>
</dbReference>
<feature type="transmembrane region" description="Helical" evidence="8">
    <location>
        <begin position="401"/>
        <end position="421"/>
    </location>
</feature>